<dbReference type="Pfam" id="PF06224">
    <property type="entry name" value="AlkZ-like"/>
    <property type="match status" value="1"/>
</dbReference>
<comment type="caution">
    <text evidence="1">The sequence shown here is derived from an EMBL/GenBank/DDBJ whole genome shotgun (WGS) entry which is preliminary data.</text>
</comment>
<gene>
    <name evidence="1" type="ORF">QWY15_14210</name>
</gene>
<name>A0ABT8MUL7_9BACL</name>
<accession>A0ABT8MUL7</accession>
<dbReference type="EMBL" id="JAUJWW010000006">
    <property type="protein sequence ID" value="MDN7228449.1"/>
    <property type="molecule type" value="Genomic_DNA"/>
</dbReference>
<dbReference type="PANTHER" id="PTHR38479">
    <property type="entry name" value="LMO0824 PROTEIN"/>
    <property type="match status" value="1"/>
</dbReference>
<organism evidence="1 2">
    <name type="scientific">Planococcus liqunii</name>
    <dbReference type="NCBI Taxonomy" id="3058394"/>
    <lineage>
        <taxon>Bacteria</taxon>
        <taxon>Bacillati</taxon>
        <taxon>Bacillota</taxon>
        <taxon>Bacilli</taxon>
        <taxon>Bacillales</taxon>
        <taxon>Caryophanaceae</taxon>
        <taxon>Planococcus</taxon>
    </lineage>
</organism>
<dbReference type="Proteomes" id="UP001172054">
    <property type="component" value="Unassembled WGS sequence"/>
</dbReference>
<keyword evidence="1" id="KW-0238">DNA-binding</keyword>
<evidence type="ECO:0000313" key="1">
    <source>
        <dbReference type="EMBL" id="MDN7228449.1"/>
    </source>
</evidence>
<dbReference type="GO" id="GO:0003677">
    <property type="term" value="F:DNA binding"/>
    <property type="evidence" value="ECO:0007669"/>
    <property type="project" value="UniProtKB-KW"/>
</dbReference>
<proteinExistence type="predicted"/>
<sequence length="356" mass="40305">MDHSEIAQKRLAAQHIEGQKFKKPEQVVRWMEAMQAQNYPQALWAIGKRMESATQAQVEQAIAEGKIIRTWPMRGTLHFIAPEDSKWLLGLTSPRMLASSKGRLNQLELDDAVLQQSAEIFQPALSGGSRLSRADMMNLLENSGIRVDGQRGYHILWYWSQKGLICLGPLEAKQQTYILLEEWAPQAKELMREEALLELATRYFMSHGPAALRDFAWWCGLPMKDVRLALELAKPFLDSEEVNGIEYWFSEKDSLMAANDSSFHLLPAFDEYLLGYTNRSAVLPVEYSGKVVPGKNGVFFPIIVEDGQVTGTWKKEIARKSIAFEFNPFSSEHNLPASWQKEAEALGNFLGMPITL</sequence>
<keyword evidence="2" id="KW-1185">Reference proteome</keyword>
<evidence type="ECO:0000313" key="2">
    <source>
        <dbReference type="Proteomes" id="UP001172054"/>
    </source>
</evidence>
<reference evidence="1 2" key="1">
    <citation type="submission" date="2023-06" db="EMBL/GenBank/DDBJ databases">
        <title>Novel species in genus Planococcus.</title>
        <authorList>
            <person name="Ning S."/>
        </authorList>
    </citation>
    <scope>NUCLEOTIDE SEQUENCE [LARGE SCALE GENOMIC DNA]</scope>
    <source>
        <strain evidence="1 2">N064</strain>
    </source>
</reference>
<dbReference type="InterPro" id="IPR009351">
    <property type="entry name" value="AlkZ-like"/>
</dbReference>
<dbReference type="PANTHER" id="PTHR38479:SF2">
    <property type="entry name" value="WINGED HELIX DNA-BINDING DOMAIN-CONTAINING PROTEIN"/>
    <property type="match status" value="1"/>
</dbReference>
<dbReference type="RefSeq" id="WP_301726831.1">
    <property type="nucleotide sequence ID" value="NZ_JAUJWW010000006.1"/>
</dbReference>
<protein>
    <submittedName>
        <fullName evidence="1">Winged helix DNA-binding domain-containing protein</fullName>
    </submittedName>
</protein>